<accession>A0A944MDD8</accession>
<reference evidence="1 2" key="1">
    <citation type="submission" date="2021-05" db="EMBL/GenBank/DDBJ databases">
        <title>Genetic and Functional Diversity in Clade A Lucinid endosymbionts from the Bahamas.</title>
        <authorList>
            <person name="Giani N.M."/>
            <person name="Engel A.S."/>
            <person name="Campbell B.J."/>
        </authorList>
    </citation>
    <scope>NUCLEOTIDE SEQUENCE [LARGE SCALE GENOMIC DNA]</scope>
    <source>
        <strain evidence="1">LUC16012Gg_MoonRockCtena</strain>
    </source>
</reference>
<evidence type="ECO:0000313" key="2">
    <source>
        <dbReference type="Proteomes" id="UP000770889"/>
    </source>
</evidence>
<protein>
    <submittedName>
        <fullName evidence="1">Class I SAM-dependent methyltransferase</fullName>
    </submittedName>
</protein>
<dbReference type="GO" id="GO:0008168">
    <property type="term" value="F:methyltransferase activity"/>
    <property type="evidence" value="ECO:0007669"/>
    <property type="project" value="UniProtKB-KW"/>
</dbReference>
<dbReference type="SUPFAM" id="SSF53335">
    <property type="entry name" value="S-adenosyl-L-methionine-dependent methyltransferases"/>
    <property type="match status" value="1"/>
</dbReference>
<proteinExistence type="predicted"/>
<sequence length="237" mass="26733">MNTSTGKMPEYFGKDLEAMSFAVNYHKWILAEFYPYLGNRVAEVGAGTGTFSRLLLETQIGHLSAFEPSLNMYPLLEEALCEDQRGVAINSFFAGNSDAEGFDSILYLNVLEHIEDDLSEIANAHAALKQNGHLLIFVPALPWLYSELDRQVGHFRRYVKRELVKITRKQGFKIIKARYFDIAGILPWYVNFVLLRNSIDSGSVSLYDRVVVPLARPLERVLPPPIGKNVLLVAQKA</sequence>
<name>A0A944MDD8_9GAMM</name>
<dbReference type="Gene3D" id="3.40.50.150">
    <property type="entry name" value="Vaccinia Virus protein VP39"/>
    <property type="match status" value="1"/>
</dbReference>
<keyword evidence="1" id="KW-0808">Transferase</keyword>
<dbReference type="AlphaFoldDB" id="A0A944MDD8"/>
<dbReference type="Proteomes" id="UP000770889">
    <property type="component" value="Unassembled WGS sequence"/>
</dbReference>
<dbReference type="EMBL" id="JAHHGM010000006">
    <property type="protein sequence ID" value="MBT2988950.1"/>
    <property type="molecule type" value="Genomic_DNA"/>
</dbReference>
<comment type="caution">
    <text evidence="1">The sequence shown here is derived from an EMBL/GenBank/DDBJ whole genome shotgun (WGS) entry which is preliminary data.</text>
</comment>
<gene>
    <name evidence="1" type="ORF">KME65_08285</name>
</gene>
<organism evidence="1 2">
    <name type="scientific">Candidatus Thiodiazotropha taylori</name>
    <dbReference type="NCBI Taxonomy" id="2792791"/>
    <lineage>
        <taxon>Bacteria</taxon>
        <taxon>Pseudomonadati</taxon>
        <taxon>Pseudomonadota</taxon>
        <taxon>Gammaproteobacteria</taxon>
        <taxon>Chromatiales</taxon>
        <taxon>Sedimenticolaceae</taxon>
        <taxon>Candidatus Thiodiazotropha</taxon>
    </lineage>
</organism>
<evidence type="ECO:0000313" key="1">
    <source>
        <dbReference type="EMBL" id="MBT2988950.1"/>
    </source>
</evidence>
<dbReference type="InterPro" id="IPR029063">
    <property type="entry name" value="SAM-dependent_MTases_sf"/>
</dbReference>
<dbReference type="Pfam" id="PF13489">
    <property type="entry name" value="Methyltransf_23"/>
    <property type="match status" value="1"/>
</dbReference>
<dbReference type="GO" id="GO:0032259">
    <property type="term" value="P:methylation"/>
    <property type="evidence" value="ECO:0007669"/>
    <property type="project" value="UniProtKB-KW"/>
</dbReference>
<dbReference type="CDD" id="cd02440">
    <property type="entry name" value="AdoMet_MTases"/>
    <property type="match status" value="1"/>
</dbReference>
<keyword evidence="1" id="KW-0489">Methyltransferase</keyword>